<protein>
    <recommendedName>
        <fullName evidence="8">Colicin V production protein</fullName>
    </recommendedName>
</protein>
<dbReference type="STRING" id="708126.BW727_100942"/>
<evidence type="ECO:0000313" key="6">
    <source>
        <dbReference type="EMBL" id="AQS53334.1"/>
    </source>
</evidence>
<dbReference type="KEGG" id="jda:BW727_100942"/>
<dbReference type="OrthoDB" id="1809613at2"/>
<dbReference type="Pfam" id="PF02674">
    <property type="entry name" value="Colicin_V"/>
    <property type="match status" value="1"/>
</dbReference>
<evidence type="ECO:0000256" key="3">
    <source>
        <dbReference type="ARBA" id="ARBA00022989"/>
    </source>
</evidence>
<evidence type="ECO:0000256" key="5">
    <source>
        <dbReference type="SAM" id="Phobius"/>
    </source>
</evidence>
<name>A0A1S6IP46_9LACT</name>
<evidence type="ECO:0000256" key="1">
    <source>
        <dbReference type="ARBA" id="ARBA00004141"/>
    </source>
</evidence>
<sequence>MLTLIILVVLLIGVYAGARRGLVLQVVYTIGYILSFFVAKAYYLNLSEKLEMLVPYSQPGIDDNMIYYNTAEKLNLDYAFYNALAFLLIIAIGWLITRIIGYMLNSLTFLPLLREVNYLGGGLLGFIMQYLAIFLFLKFLTFIPFEFVQDQFTNSGLANWIVQNTPYLSTTVYDWWLGIVNTSQ</sequence>
<dbReference type="InterPro" id="IPR003825">
    <property type="entry name" value="Colicin-V_CvpA"/>
</dbReference>
<evidence type="ECO:0000256" key="2">
    <source>
        <dbReference type="ARBA" id="ARBA00022692"/>
    </source>
</evidence>
<evidence type="ECO:0008006" key="8">
    <source>
        <dbReference type="Google" id="ProtNLM"/>
    </source>
</evidence>
<proteinExistence type="predicted"/>
<feature type="transmembrane region" description="Helical" evidence="5">
    <location>
        <begin position="116"/>
        <end position="137"/>
    </location>
</feature>
<reference evidence="6 7" key="1">
    <citation type="journal article" date="2014" name="Int. J. Syst. Evol. Microbiol.">
        <title>Jeotgalibaca dankookensis gen. nov., sp. nov., a member of the family Carnobacteriaceae, isolated from seujeot (Korean traditional food).</title>
        <authorList>
            <person name="Lee D.G."/>
            <person name="Trujillo M.E."/>
            <person name="Kang H."/>
            <person name="Ahn T.Y."/>
        </authorList>
    </citation>
    <scope>NUCLEOTIDE SEQUENCE [LARGE SCALE GENOMIC DNA]</scope>
    <source>
        <strain evidence="6 7">EX-07</strain>
    </source>
</reference>
<keyword evidence="4 5" id="KW-0472">Membrane</keyword>
<organism evidence="6 7">
    <name type="scientific">Jeotgalibaca dankookensis</name>
    <dbReference type="NCBI Taxonomy" id="708126"/>
    <lineage>
        <taxon>Bacteria</taxon>
        <taxon>Bacillati</taxon>
        <taxon>Bacillota</taxon>
        <taxon>Bacilli</taxon>
        <taxon>Lactobacillales</taxon>
        <taxon>Carnobacteriaceae</taxon>
        <taxon>Jeotgalibaca</taxon>
    </lineage>
</organism>
<dbReference type="Proteomes" id="UP000188993">
    <property type="component" value="Chromosome"/>
</dbReference>
<keyword evidence="7" id="KW-1185">Reference proteome</keyword>
<dbReference type="RefSeq" id="WP_062471863.1">
    <property type="nucleotide sequence ID" value="NZ_BBYN01000033.1"/>
</dbReference>
<keyword evidence="2 5" id="KW-0812">Transmembrane</keyword>
<gene>
    <name evidence="6" type="ORF">BW727_100942</name>
</gene>
<feature type="transmembrane region" description="Helical" evidence="5">
    <location>
        <begin position="79"/>
        <end position="104"/>
    </location>
</feature>
<dbReference type="GO" id="GO:0009403">
    <property type="term" value="P:toxin biosynthetic process"/>
    <property type="evidence" value="ECO:0007669"/>
    <property type="project" value="InterPro"/>
</dbReference>
<dbReference type="AlphaFoldDB" id="A0A1S6IP46"/>
<comment type="subcellular location">
    <subcellularLocation>
        <location evidence="1">Membrane</location>
        <topology evidence="1">Multi-pass membrane protein</topology>
    </subcellularLocation>
</comment>
<dbReference type="PANTHER" id="PTHR37306">
    <property type="entry name" value="COLICIN V PRODUCTION PROTEIN"/>
    <property type="match status" value="1"/>
</dbReference>
<dbReference type="GO" id="GO:0016020">
    <property type="term" value="C:membrane"/>
    <property type="evidence" value="ECO:0007669"/>
    <property type="project" value="UniProtKB-SubCell"/>
</dbReference>
<evidence type="ECO:0000313" key="7">
    <source>
        <dbReference type="Proteomes" id="UP000188993"/>
    </source>
</evidence>
<feature type="transmembrane region" description="Helical" evidence="5">
    <location>
        <begin position="26"/>
        <end position="43"/>
    </location>
</feature>
<dbReference type="PANTHER" id="PTHR37306:SF1">
    <property type="entry name" value="COLICIN V PRODUCTION PROTEIN"/>
    <property type="match status" value="1"/>
</dbReference>
<accession>A0A1S6IP46</accession>
<keyword evidence="3 5" id="KW-1133">Transmembrane helix</keyword>
<dbReference type="EMBL" id="CP019728">
    <property type="protein sequence ID" value="AQS53334.1"/>
    <property type="molecule type" value="Genomic_DNA"/>
</dbReference>
<evidence type="ECO:0000256" key="4">
    <source>
        <dbReference type="ARBA" id="ARBA00023136"/>
    </source>
</evidence>